<dbReference type="Pfam" id="PF00814">
    <property type="entry name" value="TsaD"/>
    <property type="match status" value="1"/>
</dbReference>
<gene>
    <name evidence="2" type="primary">tsaB</name>
    <name evidence="2" type="ORF">G7Y29_01885</name>
</gene>
<dbReference type="RefSeq" id="WP_165003584.1">
    <property type="nucleotide sequence ID" value="NZ_CP064955.1"/>
</dbReference>
<accession>A0A7T0KN51</accession>
<sequence length="222" mass="22645">MIVLALDTATTDLVAGVVDTRGEPRVLAESVTATRAHNEELVPTVTRLLAEAGVGFADIGAVVVGCGPGPFTGLRVGMATASAFGQALGVPVHGVVTHDAVAKLIDAPVTLVATDARRKEVYWAKYASGERAAGPAVTEPSEVDTADANVVSVPPHLAEQLPASGAEFTYVAPSPLGLVAAADLSSEPAPLVPHYLRRPDAKEPAPAPRSAAIPVVDLGELK</sequence>
<organism evidence="2 3">
    <name type="scientific">Corynebacterium qintianiae</name>
    <dbReference type="NCBI Taxonomy" id="2709392"/>
    <lineage>
        <taxon>Bacteria</taxon>
        <taxon>Bacillati</taxon>
        <taxon>Actinomycetota</taxon>
        <taxon>Actinomycetes</taxon>
        <taxon>Mycobacteriales</taxon>
        <taxon>Corynebacteriaceae</taxon>
        <taxon>Corynebacterium</taxon>
    </lineage>
</organism>
<dbReference type="NCBIfam" id="TIGR03725">
    <property type="entry name" value="T6A_YeaZ"/>
    <property type="match status" value="1"/>
</dbReference>
<dbReference type="AlphaFoldDB" id="A0A7T0KN51"/>
<evidence type="ECO:0000313" key="2">
    <source>
        <dbReference type="EMBL" id="QPK83587.1"/>
    </source>
</evidence>
<dbReference type="GO" id="GO:0002949">
    <property type="term" value="P:tRNA threonylcarbamoyladenosine modification"/>
    <property type="evidence" value="ECO:0007669"/>
    <property type="project" value="InterPro"/>
</dbReference>
<dbReference type="SUPFAM" id="SSF53067">
    <property type="entry name" value="Actin-like ATPase domain"/>
    <property type="match status" value="2"/>
</dbReference>
<dbReference type="KEGG" id="cqn:G7Y29_01885"/>
<dbReference type="Proteomes" id="UP000594586">
    <property type="component" value="Chromosome"/>
</dbReference>
<name>A0A7T0KN51_9CORY</name>
<protein>
    <submittedName>
        <fullName evidence="2">tRNA (Adenosine(37)-N6)-threonylcarbamoyltransferase complex dimerization subunit type 1 TsaB</fullName>
    </submittedName>
</protein>
<dbReference type="InterPro" id="IPR022496">
    <property type="entry name" value="T6A_TsaB"/>
</dbReference>
<evidence type="ECO:0000259" key="1">
    <source>
        <dbReference type="Pfam" id="PF00814"/>
    </source>
</evidence>
<dbReference type="GO" id="GO:0016740">
    <property type="term" value="F:transferase activity"/>
    <property type="evidence" value="ECO:0007669"/>
    <property type="project" value="UniProtKB-KW"/>
</dbReference>
<dbReference type="InterPro" id="IPR043129">
    <property type="entry name" value="ATPase_NBD"/>
</dbReference>
<evidence type="ECO:0000313" key="3">
    <source>
        <dbReference type="Proteomes" id="UP000594586"/>
    </source>
</evidence>
<proteinExistence type="predicted"/>
<dbReference type="Gene3D" id="3.30.420.40">
    <property type="match status" value="1"/>
</dbReference>
<keyword evidence="3" id="KW-1185">Reference proteome</keyword>
<reference evidence="2 3" key="1">
    <citation type="submission" date="2020-11" db="EMBL/GenBank/DDBJ databases">
        <title>Corynebacterium sp. MC1420.</title>
        <authorList>
            <person name="Zhou J."/>
        </authorList>
    </citation>
    <scope>NUCLEOTIDE SEQUENCE [LARGE SCALE GENOMIC DNA]</scope>
    <source>
        <strain evidence="2 3">MC1420</strain>
    </source>
</reference>
<keyword evidence="2" id="KW-0808">Transferase</keyword>
<dbReference type="PANTHER" id="PTHR11735:SF11">
    <property type="entry name" value="TRNA THREONYLCARBAMOYLADENOSINE BIOSYNTHESIS PROTEIN TSAB"/>
    <property type="match status" value="1"/>
</dbReference>
<dbReference type="PANTHER" id="PTHR11735">
    <property type="entry name" value="TRNA N6-ADENOSINE THREONYLCARBAMOYLTRANSFERASE"/>
    <property type="match status" value="1"/>
</dbReference>
<dbReference type="GO" id="GO:0005829">
    <property type="term" value="C:cytosol"/>
    <property type="evidence" value="ECO:0007669"/>
    <property type="project" value="TreeGrafter"/>
</dbReference>
<dbReference type="InterPro" id="IPR000905">
    <property type="entry name" value="Gcp-like_dom"/>
</dbReference>
<feature type="domain" description="Gcp-like" evidence="1">
    <location>
        <begin position="33"/>
        <end position="145"/>
    </location>
</feature>
<dbReference type="EMBL" id="CP064955">
    <property type="protein sequence ID" value="QPK83587.1"/>
    <property type="molecule type" value="Genomic_DNA"/>
</dbReference>